<dbReference type="EMBL" id="JAAGWE010000006">
    <property type="protein sequence ID" value="NEM04969.1"/>
    <property type="molecule type" value="Genomic_DNA"/>
</dbReference>
<dbReference type="Proteomes" id="UP000471126">
    <property type="component" value="Unassembled WGS sequence"/>
</dbReference>
<evidence type="ECO:0000256" key="1">
    <source>
        <dbReference type="SAM" id="MobiDB-lite"/>
    </source>
</evidence>
<feature type="region of interest" description="Disordered" evidence="1">
    <location>
        <begin position="28"/>
        <end position="52"/>
    </location>
</feature>
<gene>
    <name evidence="2" type="ORF">GCU54_02880</name>
</gene>
<reference evidence="2 3" key="1">
    <citation type="submission" date="2019-12" db="EMBL/GenBank/DDBJ databases">
        <title>WGS of CPCC 203550 I12A-02606.</title>
        <authorList>
            <person name="Jiang Z."/>
        </authorList>
    </citation>
    <scope>NUCLEOTIDE SEQUENCE [LARGE SCALE GENOMIC DNA]</scope>
    <source>
        <strain evidence="2 3">I12A-02606</strain>
    </source>
</reference>
<proteinExistence type="predicted"/>
<comment type="caution">
    <text evidence="2">The sequence shown here is derived from an EMBL/GenBank/DDBJ whole genome shotgun (WGS) entry which is preliminary data.</text>
</comment>
<organism evidence="2 3">
    <name type="scientific">Geodermatophilus normandii</name>
    <dbReference type="NCBI Taxonomy" id="1137989"/>
    <lineage>
        <taxon>Bacteria</taxon>
        <taxon>Bacillati</taxon>
        <taxon>Actinomycetota</taxon>
        <taxon>Actinomycetes</taxon>
        <taxon>Geodermatophilales</taxon>
        <taxon>Geodermatophilaceae</taxon>
        <taxon>Geodermatophilus</taxon>
    </lineage>
</organism>
<evidence type="ECO:0000313" key="2">
    <source>
        <dbReference type="EMBL" id="NEM04969.1"/>
    </source>
</evidence>
<accession>A0A6P0GE13</accession>
<dbReference type="AlphaFoldDB" id="A0A6P0GE13"/>
<evidence type="ECO:0000313" key="3">
    <source>
        <dbReference type="Proteomes" id="UP000471126"/>
    </source>
</evidence>
<name>A0A6P0GE13_9ACTN</name>
<dbReference type="RefSeq" id="WP_163475177.1">
    <property type="nucleotide sequence ID" value="NZ_JAAGWE010000006.1"/>
</dbReference>
<protein>
    <submittedName>
        <fullName evidence="2">Uncharacterized protein</fullName>
    </submittedName>
</protein>
<sequence length="52" mass="5119">MRISRPLASLLAVVAGTLVLTGSALPAEEPSVGRHTSAAGHGAGQADRVPTA</sequence>